<evidence type="ECO:0000313" key="3">
    <source>
        <dbReference type="Proteomes" id="UP000321595"/>
    </source>
</evidence>
<dbReference type="InterPro" id="IPR031599">
    <property type="entry name" value="ABC_tran_2"/>
</dbReference>
<evidence type="ECO:0000256" key="1">
    <source>
        <dbReference type="SAM" id="Phobius"/>
    </source>
</evidence>
<proteinExistence type="predicted"/>
<feature type="transmembrane region" description="Helical" evidence="1">
    <location>
        <begin position="497"/>
        <end position="522"/>
    </location>
</feature>
<keyword evidence="1" id="KW-0472">Membrane</keyword>
<feature type="transmembrane region" description="Helical" evidence="1">
    <location>
        <begin position="384"/>
        <end position="407"/>
    </location>
</feature>
<organism evidence="2 3">
    <name type="scientific">Microvenator marinus</name>
    <dbReference type="NCBI Taxonomy" id="2600177"/>
    <lineage>
        <taxon>Bacteria</taxon>
        <taxon>Deltaproteobacteria</taxon>
        <taxon>Bradymonadales</taxon>
        <taxon>Microvenatoraceae</taxon>
        <taxon>Microvenator</taxon>
    </lineage>
</organism>
<protein>
    <submittedName>
        <fullName evidence="2">Uncharacterized protein</fullName>
    </submittedName>
</protein>
<gene>
    <name evidence="2" type="ORF">FRD01_04110</name>
</gene>
<dbReference type="KEGG" id="bbae:FRD01_04110"/>
<dbReference type="EMBL" id="CP042467">
    <property type="protein sequence ID" value="QED26445.1"/>
    <property type="molecule type" value="Genomic_DNA"/>
</dbReference>
<dbReference type="Pfam" id="PF16949">
    <property type="entry name" value="ABC_tran_2"/>
    <property type="match status" value="1"/>
</dbReference>
<feature type="transmembrane region" description="Helical" evidence="1">
    <location>
        <begin position="428"/>
        <end position="448"/>
    </location>
</feature>
<feature type="transmembrane region" description="Helical" evidence="1">
    <location>
        <begin position="542"/>
        <end position="563"/>
    </location>
</feature>
<dbReference type="Proteomes" id="UP000321595">
    <property type="component" value="Chromosome"/>
</dbReference>
<dbReference type="RefSeq" id="WP_146957886.1">
    <property type="nucleotide sequence ID" value="NZ_CP042467.1"/>
</dbReference>
<dbReference type="AlphaFoldDB" id="A0A5B8XLB7"/>
<feature type="transmembrane region" description="Helical" evidence="1">
    <location>
        <begin position="123"/>
        <end position="140"/>
    </location>
</feature>
<name>A0A5B8XLB7_9DELT</name>
<feature type="transmembrane region" description="Helical" evidence="1">
    <location>
        <begin position="27"/>
        <end position="46"/>
    </location>
</feature>
<feature type="transmembrane region" description="Helical" evidence="1">
    <location>
        <begin position="146"/>
        <end position="172"/>
    </location>
</feature>
<feature type="transmembrane region" description="Helical" evidence="1">
    <location>
        <begin position="460"/>
        <end position="485"/>
    </location>
</feature>
<feature type="transmembrane region" description="Helical" evidence="1">
    <location>
        <begin position="184"/>
        <end position="203"/>
    </location>
</feature>
<reference evidence="2 3" key="1">
    <citation type="submission" date="2019-08" db="EMBL/GenBank/DDBJ databases">
        <authorList>
            <person name="Liang Q."/>
        </authorList>
    </citation>
    <scope>NUCLEOTIDE SEQUENCE [LARGE SCALE GENOMIC DNA]</scope>
    <source>
        <strain evidence="2 3">V1718</strain>
    </source>
</reference>
<accession>A0A5B8XLB7</accession>
<feature type="transmembrane region" description="Helical" evidence="1">
    <location>
        <begin position="253"/>
        <end position="273"/>
    </location>
</feature>
<sequence length="575" mass="63513">MTWKLLAVKFLALKGALRSEQDGKYRVPAFVALSALFWVMLFRSSHWVVTEALKIEPVGDLLVQRLLAITFLVFLGLLAFSNVVTVFSTYYLSDELDFLMSKPIPKDHFFTARFLESLAQSSWVVFIFGLPIFIAAGVGVDASWPYFVGLLGVIVPFVAIPTALATLVALAVTNVLAAQRTRDATLFFGLAAFSVLFVVIRALRPERLLNPDSFSSIGEMLNLLSAPTTVYLPSDWCMNVVVPLMYGRSNVDYWSLGLLYLTPMALYFVSAWFHRRFYHRGYSKAQEGRHGQSVLTSMRDWVTKKTSTPAQSLEARLAKLESDPETVVSVLKQLVRKDQLIFVRDASQWSQVLVVIAIIVIYLVNYKYFEIAADARLLGDAGLYFFNLAACGFVIVALSGRFLFPAVSIEGRSFWLILQAPVSLDKFLIGKWLGGIWPVLIVGQALIWASNLLVLQNPAFAILASVIILVLTLAVTAMSVGLGAVYPQFYNPNAAKIASSFGAVIYMILGMFLVLFVLITSFRFTLNLGQMYEDPAAATLTFLNFAGASLAVTTPALAGYGALKLGARSLRRRIS</sequence>
<keyword evidence="3" id="KW-1185">Reference proteome</keyword>
<keyword evidence="1" id="KW-1133">Transmembrane helix</keyword>
<keyword evidence="1" id="KW-0812">Transmembrane</keyword>
<feature type="transmembrane region" description="Helical" evidence="1">
    <location>
        <begin position="346"/>
        <end position="364"/>
    </location>
</feature>
<evidence type="ECO:0000313" key="2">
    <source>
        <dbReference type="EMBL" id="QED26445.1"/>
    </source>
</evidence>
<dbReference type="OrthoDB" id="56319at2"/>
<feature type="transmembrane region" description="Helical" evidence="1">
    <location>
        <begin position="66"/>
        <end position="92"/>
    </location>
</feature>